<feature type="transmembrane region" description="Helical" evidence="9">
    <location>
        <begin position="166"/>
        <end position="188"/>
    </location>
</feature>
<dbReference type="PANTHER" id="PTHR38686">
    <property type="entry name" value="APOLIPOPROTEIN N-ACYLTRANSFERASE"/>
    <property type="match status" value="1"/>
</dbReference>
<dbReference type="SUPFAM" id="SSF56317">
    <property type="entry name" value="Carbon-nitrogen hydrolase"/>
    <property type="match status" value="1"/>
</dbReference>
<keyword evidence="3 9" id="KW-1003">Cell membrane</keyword>
<feature type="domain" description="CN hydrolase" evidence="10">
    <location>
        <begin position="236"/>
        <end position="486"/>
    </location>
</feature>
<name>K0NNE2_DESTT</name>
<dbReference type="InterPro" id="IPR045378">
    <property type="entry name" value="LNT_N"/>
</dbReference>
<evidence type="ECO:0000256" key="1">
    <source>
        <dbReference type="ARBA" id="ARBA00004651"/>
    </source>
</evidence>
<accession>K0NNE2</accession>
<dbReference type="RefSeq" id="WP_014959340.1">
    <property type="nucleotide sequence ID" value="NC_018645.1"/>
</dbReference>
<evidence type="ECO:0000256" key="8">
    <source>
        <dbReference type="ARBA" id="ARBA00023315"/>
    </source>
</evidence>
<feature type="transmembrane region" description="Helical" evidence="9">
    <location>
        <begin position="499"/>
        <end position="517"/>
    </location>
</feature>
<keyword evidence="11" id="KW-0449">Lipoprotein</keyword>
<dbReference type="PANTHER" id="PTHR38686:SF1">
    <property type="entry name" value="APOLIPOPROTEIN N-ACYLTRANSFERASE"/>
    <property type="match status" value="1"/>
</dbReference>
<evidence type="ECO:0000313" key="12">
    <source>
        <dbReference type="Proteomes" id="UP000007347"/>
    </source>
</evidence>
<dbReference type="OrthoDB" id="9804277at2"/>
<sequence length="521" mass="58250">MLLQKKHTFLLAYFPALASGLLLTLSFPKTNLSYLAFFALIPWLVSIRSMTKKEAFYSGFTLGVFHFFTLIYWIIPTVHVYGGLHPILAVSTLALLCVYLALYPAVYAFLSKHTDPASFFAPLLAASLWTGLEYVRTYAFTGFSWGTLGYSQYSNLLLIQIADFSGVYGVSFCIFLVNCLLSVVWICVKERQHNRYVIPVVYTIILLSGVLVYGHHKIVEITSQIKTAKKTTITLVQGNIKQDLKWNDAFKTKTVEKYISLSDTAAKKSPDLVIWPETALPFYYGYDSLLSNKVDQCIRSSQTNFLIGSPAVTSEEKKIKFYNRAYMLNRFSIVTGTYDKTHLVPFGEYVPLGDYLMFLGKITAQAGNFSTGDKLFKPLAFNNHTLKVTHKTGVLICFEILFPSIASKFVKNGADILTTITNDAWFGNTSAAQQHFSIAVFRAVESRRAVARAANTGISGFIDPTGKILETTALFVDQTLTRKIPALNQISFYTRYGDIFAITSIVAICLAFVLKGVRKKV</sequence>
<dbReference type="Proteomes" id="UP000007347">
    <property type="component" value="Chromosome"/>
</dbReference>
<comment type="subcellular location">
    <subcellularLocation>
        <location evidence="9">Cell inner membrane</location>
        <topology evidence="9">Multi-pass membrane protein</topology>
    </subcellularLocation>
    <subcellularLocation>
        <location evidence="1">Cell membrane</location>
        <topology evidence="1">Multi-pass membrane protein</topology>
    </subcellularLocation>
</comment>
<dbReference type="KEGG" id="dto:TOL2_C40050"/>
<evidence type="ECO:0000256" key="9">
    <source>
        <dbReference type="HAMAP-Rule" id="MF_01148"/>
    </source>
</evidence>
<evidence type="ECO:0000256" key="2">
    <source>
        <dbReference type="ARBA" id="ARBA00010065"/>
    </source>
</evidence>
<feature type="transmembrane region" description="Helical" evidence="9">
    <location>
        <begin position="87"/>
        <end position="110"/>
    </location>
</feature>
<keyword evidence="9" id="KW-0997">Cell inner membrane</keyword>
<dbReference type="Pfam" id="PF00795">
    <property type="entry name" value="CN_hydrolase"/>
    <property type="match status" value="1"/>
</dbReference>
<dbReference type="GO" id="GO:0042158">
    <property type="term" value="P:lipoprotein biosynthetic process"/>
    <property type="evidence" value="ECO:0007669"/>
    <property type="project" value="UniProtKB-UniRule"/>
</dbReference>
<dbReference type="PATRIC" id="fig|651182.5.peg.4712"/>
<dbReference type="HOGENOM" id="CLU_019563_1_2_7"/>
<evidence type="ECO:0000256" key="7">
    <source>
        <dbReference type="ARBA" id="ARBA00023136"/>
    </source>
</evidence>
<evidence type="ECO:0000256" key="5">
    <source>
        <dbReference type="ARBA" id="ARBA00022692"/>
    </source>
</evidence>
<dbReference type="InterPro" id="IPR003010">
    <property type="entry name" value="C-N_Hydrolase"/>
</dbReference>
<keyword evidence="4 9" id="KW-0808">Transferase</keyword>
<gene>
    <name evidence="9 11" type="primary">lnt</name>
    <name evidence="11" type="ordered locus">TOL2_C40050</name>
</gene>
<feature type="transmembrane region" description="Helical" evidence="9">
    <location>
        <begin position="195"/>
        <end position="214"/>
    </location>
</feature>
<evidence type="ECO:0000256" key="6">
    <source>
        <dbReference type="ARBA" id="ARBA00022989"/>
    </source>
</evidence>
<dbReference type="GO" id="GO:0005886">
    <property type="term" value="C:plasma membrane"/>
    <property type="evidence" value="ECO:0007669"/>
    <property type="project" value="UniProtKB-SubCell"/>
</dbReference>
<dbReference type="GO" id="GO:0016410">
    <property type="term" value="F:N-acyltransferase activity"/>
    <property type="evidence" value="ECO:0007669"/>
    <property type="project" value="UniProtKB-UniRule"/>
</dbReference>
<keyword evidence="7 9" id="KW-0472">Membrane</keyword>
<evidence type="ECO:0000313" key="11">
    <source>
        <dbReference type="EMBL" id="CCK82160.1"/>
    </source>
</evidence>
<dbReference type="EC" id="2.3.1.269" evidence="9"/>
<protein>
    <recommendedName>
        <fullName evidence="9">Apolipoprotein N-acyltransferase</fullName>
        <shortName evidence="9">ALP N-acyltransferase</shortName>
        <ecNumber evidence="9">2.3.1.269</ecNumber>
    </recommendedName>
</protein>
<evidence type="ECO:0000259" key="10">
    <source>
        <dbReference type="PROSITE" id="PS50263"/>
    </source>
</evidence>
<dbReference type="EMBL" id="FO203503">
    <property type="protein sequence ID" value="CCK82160.1"/>
    <property type="molecule type" value="Genomic_DNA"/>
</dbReference>
<comment type="function">
    <text evidence="9">Catalyzes the phospholipid dependent N-acylation of the N-terminal cysteine of apolipoprotein, the last step in lipoprotein maturation.</text>
</comment>
<dbReference type="CDD" id="cd07571">
    <property type="entry name" value="ALP_N-acyl_transferase"/>
    <property type="match status" value="1"/>
</dbReference>
<dbReference type="STRING" id="651182.TOL2_C40050"/>
<feature type="transmembrane region" description="Helical" evidence="9">
    <location>
        <begin position="7"/>
        <end position="25"/>
    </location>
</feature>
<comment type="similarity">
    <text evidence="2 9">Belongs to the CN hydrolase family. Apolipoprotein N-acyltransferase subfamily.</text>
</comment>
<dbReference type="HAMAP" id="MF_01148">
    <property type="entry name" value="Lnt"/>
    <property type="match status" value="1"/>
</dbReference>
<comment type="pathway">
    <text evidence="9">Protein modification; lipoprotein biosynthesis (N-acyl transfer).</text>
</comment>
<feature type="transmembrane region" description="Helical" evidence="9">
    <location>
        <begin position="31"/>
        <end position="48"/>
    </location>
</feature>
<keyword evidence="5 9" id="KW-0812">Transmembrane</keyword>
<organism evidence="11 12">
    <name type="scientific">Desulfobacula toluolica (strain DSM 7467 / Tol2)</name>
    <dbReference type="NCBI Taxonomy" id="651182"/>
    <lineage>
        <taxon>Bacteria</taxon>
        <taxon>Pseudomonadati</taxon>
        <taxon>Thermodesulfobacteriota</taxon>
        <taxon>Desulfobacteria</taxon>
        <taxon>Desulfobacterales</taxon>
        <taxon>Desulfobacteraceae</taxon>
        <taxon>Desulfobacula</taxon>
    </lineage>
</organism>
<dbReference type="Gene3D" id="3.60.110.10">
    <property type="entry name" value="Carbon-nitrogen hydrolase"/>
    <property type="match status" value="1"/>
</dbReference>
<dbReference type="InterPro" id="IPR036526">
    <property type="entry name" value="C-N_Hydrolase_sf"/>
</dbReference>
<dbReference type="InterPro" id="IPR004563">
    <property type="entry name" value="Apolipo_AcylTrfase"/>
</dbReference>
<feature type="transmembrane region" description="Helical" evidence="9">
    <location>
        <begin position="117"/>
        <end position="135"/>
    </location>
</feature>
<dbReference type="PROSITE" id="PS50263">
    <property type="entry name" value="CN_HYDROLASE"/>
    <property type="match status" value="1"/>
</dbReference>
<proteinExistence type="inferred from homology"/>
<dbReference type="UniPathway" id="UPA00666"/>
<keyword evidence="8 9" id="KW-0012">Acyltransferase</keyword>
<evidence type="ECO:0000256" key="3">
    <source>
        <dbReference type="ARBA" id="ARBA00022475"/>
    </source>
</evidence>
<comment type="catalytic activity">
    <reaction evidence="9">
        <text>N-terminal S-1,2-diacyl-sn-glyceryl-L-cysteinyl-[lipoprotein] + a glycerophospholipid = N-acyl-S-1,2-diacyl-sn-glyceryl-L-cysteinyl-[lipoprotein] + a 2-acyl-sn-glycero-3-phospholipid + H(+)</text>
        <dbReference type="Rhea" id="RHEA:48228"/>
        <dbReference type="Rhea" id="RHEA-COMP:14681"/>
        <dbReference type="Rhea" id="RHEA-COMP:14684"/>
        <dbReference type="ChEBI" id="CHEBI:15378"/>
        <dbReference type="ChEBI" id="CHEBI:136912"/>
        <dbReference type="ChEBI" id="CHEBI:140656"/>
        <dbReference type="ChEBI" id="CHEBI:140657"/>
        <dbReference type="ChEBI" id="CHEBI:140660"/>
        <dbReference type="EC" id="2.3.1.269"/>
    </reaction>
</comment>
<feature type="transmembrane region" description="Helical" evidence="9">
    <location>
        <begin position="55"/>
        <end position="75"/>
    </location>
</feature>
<keyword evidence="6 9" id="KW-1133">Transmembrane helix</keyword>
<dbReference type="AlphaFoldDB" id="K0NNE2"/>
<keyword evidence="12" id="KW-1185">Reference proteome</keyword>
<evidence type="ECO:0000256" key="4">
    <source>
        <dbReference type="ARBA" id="ARBA00022679"/>
    </source>
</evidence>
<reference evidence="11 12" key="1">
    <citation type="journal article" date="2013" name="Environ. Microbiol.">
        <title>Complete genome, catabolic sub-proteomes and key-metabolites of Desulfobacula toluolica Tol2, a marine, aromatic compound-degrading, sulfate-reducing bacterium.</title>
        <authorList>
            <person name="Wohlbrand L."/>
            <person name="Jacob J.H."/>
            <person name="Kube M."/>
            <person name="Mussmann M."/>
            <person name="Jarling R."/>
            <person name="Beck A."/>
            <person name="Amann R."/>
            <person name="Wilkes H."/>
            <person name="Reinhardt R."/>
            <person name="Rabus R."/>
        </authorList>
    </citation>
    <scope>NUCLEOTIDE SEQUENCE [LARGE SCALE GENOMIC DNA]</scope>
    <source>
        <strain evidence="12">DSM 7467 / Tol2</strain>
    </source>
</reference>
<dbReference type="Pfam" id="PF20154">
    <property type="entry name" value="LNT_N"/>
    <property type="match status" value="1"/>
</dbReference>
<dbReference type="NCBIfam" id="TIGR00546">
    <property type="entry name" value="lnt"/>
    <property type="match status" value="1"/>
</dbReference>